<evidence type="ECO:0000256" key="4">
    <source>
        <dbReference type="ARBA" id="ARBA00022576"/>
    </source>
</evidence>
<dbReference type="PANTHER" id="PTHR11879:SF55">
    <property type="entry name" value="GLUTAMATE OXALOACETATE TRANSAMINASE 1, ISOFORM B"/>
    <property type="match status" value="1"/>
</dbReference>
<evidence type="ECO:0000256" key="5">
    <source>
        <dbReference type="ARBA" id="ARBA00022679"/>
    </source>
</evidence>
<comment type="subunit">
    <text evidence="3 7">Homodimer.</text>
</comment>
<dbReference type="Gene3D" id="3.90.1150.10">
    <property type="entry name" value="Aspartate Aminotransferase, domain 1"/>
    <property type="match status" value="2"/>
</dbReference>
<organism evidence="9">
    <name type="scientific">Talaromyces marneffei PM1</name>
    <dbReference type="NCBI Taxonomy" id="1077442"/>
    <lineage>
        <taxon>Eukaryota</taxon>
        <taxon>Fungi</taxon>
        <taxon>Dikarya</taxon>
        <taxon>Ascomycota</taxon>
        <taxon>Pezizomycotina</taxon>
        <taxon>Eurotiomycetes</taxon>
        <taxon>Eurotiomycetidae</taxon>
        <taxon>Eurotiales</taxon>
        <taxon>Trichocomaceae</taxon>
        <taxon>Talaromyces</taxon>
        <taxon>Talaromyces sect. Talaromyces</taxon>
    </lineage>
</organism>
<dbReference type="Pfam" id="PF00155">
    <property type="entry name" value="Aminotran_1_2"/>
    <property type="match status" value="1"/>
</dbReference>
<keyword evidence="5 7" id="KW-0808">Transferase</keyword>
<dbReference type="GO" id="GO:0005829">
    <property type="term" value="C:cytosol"/>
    <property type="evidence" value="ECO:0007669"/>
    <property type="project" value="TreeGrafter"/>
</dbReference>
<comment type="catalytic activity">
    <reaction evidence="7">
        <text>L-aspartate + 2-oxoglutarate = oxaloacetate + L-glutamate</text>
        <dbReference type="Rhea" id="RHEA:21824"/>
        <dbReference type="ChEBI" id="CHEBI:16452"/>
        <dbReference type="ChEBI" id="CHEBI:16810"/>
        <dbReference type="ChEBI" id="CHEBI:29985"/>
        <dbReference type="ChEBI" id="CHEBI:29991"/>
        <dbReference type="EC" id="2.6.1.1"/>
    </reaction>
</comment>
<comment type="cofactor">
    <cofactor evidence="1">
        <name>pyridoxal 5'-phosphate</name>
        <dbReference type="ChEBI" id="CHEBI:597326"/>
    </cofactor>
</comment>
<evidence type="ECO:0000256" key="7">
    <source>
        <dbReference type="RuleBase" id="RU000480"/>
    </source>
</evidence>
<dbReference type="InterPro" id="IPR015421">
    <property type="entry name" value="PyrdxlP-dep_Trfase_major"/>
</dbReference>
<dbReference type="SUPFAM" id="SSF53383">
    <property type="entry name" value="PLP-dependent transferases"/>
    <property type="match status" value="1"/>
</dbReference>
<sequence>MNPSTSPSIFSSITYIPPDAIFELTKKYNADQNALKVNLGQGTYKDENGHPWILPAVHTAKEKIKDSNHEYLPILGLLPFRTLATKLVFGSSAAAVREKRVSSCQALSGTDMASLLNTLNEAAPKSILVLHASAHNPSGWDPSPEQWEVIGKIMKERQLFPIFDAAYLGITSSDYAEDAFAIRYFAEELSLEVAVCLSFAKSMGLYGERIGLCAFVSHSTTAAVAVESALAQLIRVEISNPPAFGARIVAAVLEDESIAAEWSRNLVTMSSRIAEMRRRLFKELDQLDTPGNWERITRQRGMFCILGLSPHQVSLLQGPTLPSLKHFFPYIQINSLFTTIACDRRLVEYLDTVHREQAHPKTFHFWWSSINLPPLLYPDGYSGPSSRVLMERVSK</sequence>
<protein>
    <recommendedName>
        <fullName evidence="7">Aspartate aminotransferase</fullName>
        <ecNumber evidence="7">2.6.1.1</ecNumber>
    </recommendedName>
</protein>
<dbReference type="CDD" id="cd00609">
    <property type="entry name" value="AAT_like"/>
    <property type="match status" value="1"/>
</dbReference>
<comment type="miscellaneous">
    <text evidence="7">In eukaryotes there are cytoplasmic, mitochondrial and chloroplastic isozymes.</text>
</comment>
<evidence type="ECO:0000256" key="1">
    <source>
        <dbReference type="ARBA" id="ARBA00001933"/>
    </source>
</evidence>
<comment type="caution">
    <text evidence="9">The sequence shown here is derived from an EMBL/GenBank/DDBJ whole genome shotgun (WGS) entry which is preliminary data.</text>
</comment>
<dbReference type="InterPro" id="IPR004838">
    <property type="entry name" value="NHTrfase_class1_PyrdxlP-BS"/>
</dbReference>
<evidence type="ECO:0000256" key="6">
    <source>
        <dbReference type="ARBA" id="ARBA00022898"/>
    </source>
</evidence>
<dbReference type="GO" id="GO:0006532">
    <property type="term" value="P:aspartate biosynthetic process"/>
    <property type="evidence" value="ECO:0007669"/>
    <property type="project" value="TreeGrafter"/>
</dbReference>
<dbReference type="PRINTS" id="PR00799">
    <property type="entry name" value="TRANSAMINASE"/>
</dbReference>
<dbReference type="EC" id="2.6.1.1" evidence="7"/>
<accession>A0A093VIS2</accession>
<evidence type="ECO:0000259" key="8">
    <source>
        <dbReference type="Pfam" id="PF00155"/>
    </source>
</evidence>
<dbReference type="Gene3D" id="3.40.640.10">
    <property type="entry name" value="Type I PLP-dependent aspartate aminotransferase-like (Major domain)"/>
    <property type="match status" value="1"/>
</dbReference>
<dbReference type="EMBL" id="JPOX01000018">
    <property type="protein sequence ID" value="KFX46576.1"/>
    <property type="molecule type" value="Genomic_DNA"/>
</dbReference>
<reference evidence="9" key="1">
    <citation type="journal article" date="2014" name="PLoS Genet.">
        <title>Signature Gene Expression Reveals Novel Clues to the Molecular Mechanisms of Dimorphic Transition in Penicillium marneffei.</title>
        <authorList>
            <person name="Yang E."/>
            <person name="Wang G."/>
            <person name="Cai J."/>
            <person name="Woo P.C."/>
            <person name="Lau S.K."/>
            <person name="Yuen K.-Y."/>
            <person name="Chow W.-N."/>
            <person name="Lin X."/>
        </authorList>
    </citation>
    <scope>NUCLEOTIDE SEQUENCE [LARGE SCALE GENOMIC DNA]</scope>
    <source>
        <strain evidence="9">PM1</strain>
    </source>
</reference>
<proteinExistence type="inferred from homology"/>
<dbReference type="InterPro" id="IPR015422">
    <property type="entry name" value="PyrdxlP-dep_Trfase_small"/>
</dbReference>
<dbReference type="HOGENOM" id="CLU_032440_2_0_1"/>
<dbReference type="InterPro" id="IPR015424">
    <property type="entry name" value="PyrdxlP-dep_Trfase"/>
</dbReference>
<evidence type="ECO:0000313" key="9">
    <source>
        <dbReference type="EMBL" id="KFX46576.1"/>
    </source>
</evidence>
<dbReference type="PANTHER" id="PTHR11879">
    <property type="entry name" value="ASPARTATE AMINOTRANSFERASE"/>
    <property type="match status" value="1"/>
</dbReference>
<dbReference type="PROSITE" id="PS00105">
    <property type="entry name" value="AA_TRANSFER_CLASS_1"/>
    <property type="match status" value="1"/>
</dbReference>
<keyword evidence="4 7" id="KW-0032">Aminotransferase</keyword>
<dbReference type="GO" id="GO:0004069">
    <property type="term" value="F:L-aspartate:2-oxoglutarate aminotransferase activity"/>
    <property type="evidence" value="ECO:0007669"/>
    <property type="project" value="UniProtKB-EC"/>
</dbReference>
<dbReference type="InterPro" id="IPR000796">
    <property type="entry name" value="Asp_trans"/>
</dbReference>
<evidence type="ECO:0000256" key="3">
    <source>
        <dbReference type="ARBA" id="ARBA00011738"/>
    </source>
</evidence>
<keyword evidence="6" id="KW-0663">Pyridoxal phosphate</keyword>
<comment type="similarity">
    <text evidence="2">Belongs to the class-I pyridoxal-phosphate-dependent aminotransferase family.</text>
</comment>
<name>A0A093VIS2_TALMA</name>
<feature type="domain" description="Aminotransferase class I/classII large" evidence="8">
    <location>
        <begin position="110"/>
        <end position="311"/>
    </location>
</feature>
<dbReference type="InterPro" id="IPR004839">
    <property type="entry name" value="Aminotransferase_I/II_large"/>
</dbReference>
<gene>
    <name evidence="9" type="ORF">GQ26_0180750</name>
</gene>
<dbReference type="AlphaFoldDB" id="A0A093VIS2"/>
<evidence type="ECO:0000256" key="2">
    <source>
        <dbReference type="ARBA" id="ARBA00007441"/>
    </source>
</evidence>
<dbReference type="GO" id="GO:0030170">
    <property type="term" value="F:pyridoxal phosphate binding"/>
    <property type="evidence" value="ECO:0007669"/>
    <property type="project" value="InterPro"/>
</dbReference>